<reference evidence="1" key="2">
    <citation type="submission" date="2015-06" db="UniProtKB">
        <authorList>
            <consortium name="EnsemblMetazoa"/>
        </authorList>
    </citation>
    <scope>IDENTIFICATION</scope>
</reference>
<keyword evidence="2" id="KW-1185">Reference proteome</keyword>
<evidence type="ECO:0000313" key="1">
    <source>
        <dbReference type="EnsemblMetazoa" id="tetur158g00010.1"/>
    </source>
</evidence>
<proteinExistence type="predicted"/>
<dbReference type="HOGENOM" id="CLU_2725457_0_0_1"/>
<accession>T1KM17</accession>
<name>T1KM17_TETUR</name>
<protein>
    <submittedName>
        <fullName evidence="1">Uncharacterized protein</fullName>
    </submittedName>
</protein>
<dbReference type="Proteomes" id="UP000015104">
    <property type="component" value="Unassembled WGS sequence"/>
</dbReference>
<dbReference type="AlphaFoldDB" id="T1KM17"/>
<reference evidence="2" key="1">
    <citation type="submission" date="2011-08" db="EMBL/GenBank/DDBJ databases">
        <authorList>
            <person name="Rombauts S."/>
        </authorList>
    </citation>
    <scope>NUCLEOTIDE SEQUENCE</scope>
    <source>
        <strain evidence="2">London</strain>
    </source>
</reference>
<dbReference type="EnsemblMetazoa" id="tetur158g00010.1">
    <property type="protein sequence ID" value="tetur158g00010.1"/>
    <property type="gene ID" value="tetur158g00010"/>
</dbReference>
<organism evidence="1 2">
    <name type="scientific">Tetranychus urticae</name>
    <name type="common">Two-spotted spider mite</name>
    <dbReference type="NCBI Taxonomy" id="32264"/>
    <lineage>
        <taxon>Eukaryota</taxon>
        <taxon>Metazoa</taxon>
        <taxon>Ecdysozoa</taxon>
        <taxon>Arthropoda</taxon>
        <taxon>Chelicerata</taxon>
        <taxon>Arachnida</taxon>
        <taxon>Acari</taxon>
        <taxon>Acariformes</taxon>
        <taxon>Trombidiformes</taxon>
        <taxon>Prostigmata</taxon>
        <taxon>Eleutherengona</taxon>
        <taxon>Raphignathae</taxon>
        <taxon>Tetranychoidea</taxon>
        <taxon>Tetranychidae</taxon>
        <taxon>Tetranychus</taxon>
    </lineage>
</organism>
<evidence type="ECO:0000313" key="2">
    <source>
        <dbReference type="Proteomes" id="UP000015104"/>
    </source>
</evidence>
<sequence length="72" mass="8459">MRFYFQFSLVNPNNFLTCILNFITIVEIPSLTLKLDPRTGAKCPSRRPNEVILLFKTYKIGVYNIRKGKENY</sequence>
<dbReference type="EMBL" id="CAEY01000229">
    <property type="status" value="NOT_ANNOTATED_CDS"/>
    <property type="molecule type" value="Genomic_DNA"/>
</dbReference>